<name>A0A1C3VBH9_9HYPH</name>
<dbReference type="AlphaFoldDB" id="A0A1C3VBH9"/>
<sequence>MPDKYFVYTIIFSRTAQNSVRFIAFQKRARGYFFSSRRAIVPNGAELHGGAKFALPGGKFEGHDWNNSDEVYENCSREFTEECGREISIVPDDEIGTGSIDDDDEVIDARLFLMRQPVTIRGAASIKGFAAMYVKVGDDELQVVADYIAECFTQRDAAVTKIRRGEWKTRDYAKIARTFPLAPMDDELDLADPAIREIAQGGFDDDPLIQALSGDTDTDWFAQIIRGLETIDV</sequence>
<organism evidence="1 2">
    <name type="scientific">Rhizobium hainanense</name>
    <dbReference type="NCBI Taxonomy" id="52131"/>
    <lineage>
        <taxon>Bacteria</taxon>
        <taxon>Pseudomonadati</taxon>
        <taxon>Pseudomonadota</taxon>
        <taxon>Alphaproteobacteria</taxon>
        <taxon>Hyphomicrobiales</taxon>
        <taxon>Rhizobiaceae</taxon>
        <taxon>Rhizobium/Agrobacterium group</taxon>
        <taxon>Rhizobium</taxon>
    </lineage>
</organism>
<accession>A0A1C3VBH9</accession>
<dbReference type="STRING" id="52131.GA0061100_105169"/>
<dbReference type="EMBL" id="FMAC01000005">
    <property type="protein sequence ID" value="SCB24894.1"/>
    <property type="molecule type" value="Genomic_DNA"/>
</dbReference>
<dbReference type="Proteomes" id="UP000186228">
    <property type="component" value="Unassembled WGS sequence"/>
</dbReference>
<evidence type="ECO:0000313" key="1">
    <source>
        <dbReference type="EMBL" id="SCB24894.1"/>
    </source>
</evidence>
<reference evidence="2" key="1">
    <citation type="submission" date="2016-08" db="EMBL/GenBank/DDBJ databases">
        <authorList>
            <person name="Varghese N."/>
            <person name="Submissions Spin"/>
        </authorList>
    </citation>
    <scope>NUCLEOTIDE SEQUENCE [LARGE SCALE GENOMIC DNA]</scope>
    <source>
        <strain evidence="2">CCBAU 57015</strain>
    </source>
</reference>
<keyword evidence="2" id="KW-1185">Reference proteome</keyword>
<dbReference type="RefSeq" id="WP_075853983.1">
    <property type="nucleotide sequence ID" value="NZ_FMAC01000005.1"/>
</dbReference>
<dbReference type="OrthoDB" id="1336033at2"/>
<gene>
    <name evidence="1" type="ORF">GA0061100_105169</name>
</gene>
<proteinExistence type="predicted"/>
<protein>
    <recommendedName>
        <fullName evidence="3">Nudix hydrolase domain-containing protein</fullName>
    </recommendedName>
</protein>
<evidence type="ECO:0000313" key="2">
    <source>
        <dbReference type="Proteomes" id="UP000186228"/>
    </source>
</evidence>
<evidence type="ECO:0008006" key="3">
    <source>
        <dbReference type="Google" id="ProtNLM"/>
    </source>
</evidence>